<dbReference type="CDD" id="cd22585">
    <property type="entry name" value="Rcat_RBR_DEAH12-like"/>
    <property type="match status" value="1"/>
</dbReference>
<evidence type="ECO:0000256" key="1">
    <source>
        <dbReference type="ARBA" id="ARBA00004906"/>
    </source>
</evidence>
<keyword evidence="6" id="KW-0833">Ubl conjugation pathway</keyword>
<dbReference type="Proteomes" id="UP000664534">
    <property type="component" value="Unassembled WGS sequence"/>
</dbReference>
<feature type="zinc finger region" description="C3H1-type" evidence="8">
    <location>
        <begin position="54"/>
        <end position="81"/>
    </location>
</feature>
<dbReference type="GO" id="GO:0000151">
    <property type="term" value="C:ubiquitin ligase complex"/>
    <property type="evidence" value="ECO:0007669"/>
    <property type="project" value="TreeGrafter"/>
</dbReference>
<evidence type="ECO:0000256" key="4">
    <source>
        <dbReference type="ARBA" id="ARBA00022737"/>
    </source>
</evidence>
<dbReference type="GO" id="GO:0043130">
    <property type="term" value="F:ubiquitin binding"/>
    <property type="evidence" value="ECO:0007669"/>
    <property type="project" value="TreeGrafter"/>
</dbReference>
<proteinExistence type="predicted"/>
<evidence type="ECO:0000256" key="2">
    <source>
        <dbReference type="ARBA" id="ARBA00022679"/>
    </source>
</evidence>
<dbReference type="GO" id="GO:0008270">
    <property type="term" value="F:zinc ion binding"/>
    <property type="evidence" value="ECO:0007669"/>
    <property type="project" value="UniProtKB-KW"/>
</dbReference>
<evidence type="ECO:0000313" key="11">
    <source>
        <dbReference type="EMBL" id="CAF9924986.1"/>
    </source>
</evidence>
<keyword evidence="2" id="KW-0808">Transferase</keyword>
<reference evidence="11" key="1">
    <citation type="submission" date="2021-03" db="EMBL/GenBank/DDBJ databases">
        <authorList>
            <person name="Tagirdzhanova G."/>
        </authorList>
    </citation>
    <scope>NUCLEOTIDE SEQUENCE</scope>
</reference>
<evidence type="ECO:0000256" key="7">
    <source>
        <dbReference type="ARBA" id="ARBA00022833"/>
    </source>
</evidence>
<dbReference type="Pfam" id="PF01485">
    <property type="entry name" value="IBR"/>
    <property type="match status" value="1"/>
</dbReference>
<keyword evidence="5 8" id="KW-0863">Zinc-finger</keyword>
<dbReference type="InterPro" id="IPR013083">
    <property type="entry name" value="Znf_RING/FYVE/PHD"/>
</dbReference>
<dbReference type="InterPro" id="IPR051628">
    <property type="entry name" value="LUBAC_E3_Ligases"/>
</dbReference>
<dbReference type="PROSITE" id="PS50103">
    <property type="entry name" value="ZF_C3H1"/>
    <property type="match status" value="2"/>
</dbReference>
<dbReference type="GO" id="GO:0004842">
    <property type="term" value="F:ubiquitin-protein transferase activity"/>
    <property type="evidence" value="ECO:0007669"/>
    <property type="project" value="TreeGrafter"/>
</dbReference>
<evidence type="ECO:0000259" key="10">
    <source>
        <dbReference type="PROSITE" id="PS51873"/>
    </source>
</evidence>
<dbReference type="PANTHER" id="PTHR22770">
    <property type="entry name" value="UBIQUITIN CONJUGATING ENZYME 7 INTERACTING PROTEIN-RELATED"/>
    <property type="match status" value="1"/>
</dbReference>
<dbReference type="PANTHER" id="PTHR22770:SF13">
    <property type="entry name" value="RING-TYPE DOMAIN-CONTAINING PROTEIN"/>
    <property type="match status" value="1"/>
</dbReference>
<keyword evidence="3 8" id="KW-0479">Metal-binding</keyword>
<dbReference type="InterPro" id="IPR000571">
    <property type="entry name" value="Znf_CCCH"/>
</dbReference>
<evidence type="ECO:0000256" key="8">
    <source>
        <dbReference type="PROSITE-ProRule" id="PRU00723"/>
    </source>
</evidence>
<dbReference type="Gene3D" id="1.20.120.1750">
    <property type="match status" value="1"/>
</dbReference>
<dbReference type="InterPro" id="IPR036855">
    <property type="entry name" value="Znf_CCCH_sf"/>
</dbReference>
<sequence>MVKKPCKFFALGTCTRGQACTYSHEVASSGNFGSRAGPFVPPPHSATSPISFTETKGIPCRFHSLGRCNKGVDCTFEHLNEKVSTSNGERKTEPEIIHVQDTKVESDLLTASENSTRELEARDLRGASVMFGPGAQVYDLNFPSDYSAVQMTSLQLSWDAEAFQGFLATLGETVPLSSIRIKTVTRPHSIVATARIRDSGFAQRLKLKADTAVGGTHVPDIAVTILQVGSKSESSANRLQMSTVSCTWYKPSRVAWLHYNTTGKARAAERFIESRNFRIGGREIQATLQVPEHRFMHGKPTVTSVQLGNLDASTPQATIERHIPGHLKPVNVVMGKPSYSTPLHEAEDSVRALLSQVGPLDTWEPRSRTSATQVKAIARFQTGEDARKAVNQLSGQKMPELGNSKLFISPLISVKFNLPKAMYSAIRGDVDHLKSQIWDAGHVHIKAYSPVDPTQKNIAVRLYGEYANAVAKAKSSFEKILTGDVAMKGDIGIWDDFFTKPEGLAYLNELGHTHRGYVYRDLRKHRLSLYGSADSKERLRRALILKLGRLMEMTHRISLSAEDLRKALQGGFRRIVATLGKHKASLDIRQRPQFITIVGSARDLETARALLDQDVASDLATLSLDPGTDQPDCAVCWTEAEDAYRTPCNHLYCSSCFANQCSTAGDGDLPVRCLGASGTCLQVLGVQEIKHVLPSDAFEQLLEDSFTTYVRTNPKNFQYCPTPDCQQIYRVSADGNIFTCPACLTPICTTCQVTSHDGVSCEVYQRVRTEGDEEFRTWKRENHVKDCPVCKVPIEKSFGCNHMECGNCKAHICWVCLETFGEGRDCYGHMQEVHGSIYEEED</sequence>
<keyword evidence="12" id="KW-1185">Reference proteome</keyword>
<dbReference type="SUPFAM" id="SSF57850">
    <property type="entry name" value="RING/U-box"/>
    <property type="match status" value="3"/>
</dbReference>
<dbReference type="PROSITE" id="PS51873">
    <property type="entry name" value="TRIAD"/>
    <property type="match status" value="1"/>
</dbReference>
<dbReference type="CDD" id="cd00590">
    <property type="entry name" value="RRM_SF"/>
    <property type="match status" value="1"/>
</dbReference>
<dbReference type="SMART" id="SM00647">
    <property type="entry name" value="IBR"/>
    <property type="match status" value="1"/>
</dbReference>
<gene>
    <name evidence="11" type="ORF">IMSHALPRED_006344</name>
</gene>
<dbReference type="CDD" id="cd20335">
    <property type="entry name" value="BRcat_RBR"/>
    <property type="match status" value="1"/>
</dbReference>
<dbReference type="GO" id="GO:0043161">
    <property type="term" value="P:proteasome-mediated ubiquitin-dependent protein catabolic process"/>
    <property type="evidence" value="ECO:0007669"/>
    <property type="project" value="TreeGrafter"/>
</dbReference>
<accession>A0A8H3FFA1</accession>
<dbReference type="SMART" id="SM00356">
    <property type="entry name" value="ZnF_C3H1"/>
    <property type="match status" value="2"/>
</dbReference>
<evidence type="ECO:0000259" key="9">
    <source>
        <dbReference type="PROSITE" id="PS50103"/>
    </source>
</evidence>
<feature type="domain" description="C3H1-type" evidence="9">
    <location>
        <begin position="54"/>
        <end position="81"/>
    </location>
</feature>
<feature type="domain" description="RING-type" evidence="10">
    <location>
        <begin position="629"/>
        <end position="840"/>
    </location>
</feature>
<dbReference type="GO" id="GO:0097039">
    <property type="term" value="P:protein linear polyubiquitination"/>
    <property type="evidence" value="ECO:0007669"/>
    <property type="project" value="TreeGrafter"/>
</dbReference>
<dbReference type="EMBL" id="CAJPDT010000038">
    <property type="protein sequence ID" value="CAF9924986.1"/>
    <property type="molecule type" value="Genomic_DNA"/>
</dbReference>
<dbReference type="Gene3D" id="4.10.1000.10">
    <property type="entry name" value="Zinc finger, CCCH-type"/>
    <property type="match status" value="1"/>
</dbReference>
<protein>
    <submittedName>
        <fullName evidence="11">Uncharacterized protein</fullName>
    </submittedName>
</protein>
<dbReference type="InterPro" id="IPR044066">
    <property type="entry name" value="TRIAD_supradom"/>
</dbReference>
<feature type="domain" description="C3H1-type" evidence="9">
    <location>
        <begin position="1"/>
        <end position="27"/>
    </location>
</feature>
<keyword evidence="7 8" id="KW-0862">Zinc</keyword>
<comment type="pathway">
    <text evidence="1">Protein modification; protein ubiquitination.</text>
</comment>
<dbReference type="InterPro" id="IPR002867">
    <property type="entry name" value="IBR_dom"/>
</dbReference>
<keyword evidence="4" id="KW-0677">Repeat</keyword>
<evidence type="ECO:0000256" key="5">
    <source>
        <dbReference type="ARBA" id="ARBA00022771"/>
    </source>
</evidence>
<evidence type="ECO:0000256" key="3">
    <source>
        <dbReference type="ARBA" id="ARBA00022723"/>
    </source>
</evidence>
<dbReference type="Pfam" id="PF22191">
    <property type="entry name" value="IBR_1"/>
    <property type="match status" value="1"/>
</dbReference>
<name>A0A8H3FFA1_9LECA</name>
<dbReference type="OrthoDB" id="10009520at2759"/>
<comment type="caution">
    <text evidence="11">The sequence shown here is derived from an EMBL/GenBank/DDBJ whole genome shotgun (WGS) entry which is preliminary data.</text>
</comment>
<feature type="zinc finger region" description="C3H1-type" evidence="8">
    <location>
        <begin position="1"/>
        <end position="27"/>
    </location>
</feature>
<evidence type="ECO:0000313" key="12">
    <source>
        <dbReference type="Proteomes" id="UP000664534"/>
    </source>
</evidence>
<organism evidence="11 12">
    <name type="scientific">Imshaugia aleurites</name>
    <dbReference type="NCBI Taxonomy" id="172621"/>
    <lineage>
        <taxon>Eukaryota</taxon>
        <taxon>Fungi</taxon>
        <taxon>Dikarya</taxon>
        <taxon>Ascomycota</taxon>
        <taxon>Pezizomycotina</taxon>
        <taxon>Lecanoromycetes</taxon>
        <taxon>OSLEUM clade</taxon>
        <taxon>Lecanoromycetidae</taxon>
        <taxon>Lecanorales</taxon>
        <taxon>Lecanorineae</taxon>
        <taxon>Parmeliaceae</taxon>
        <taxon>Imshaugia</taxon>
    </lineage>
</organism>
<dbReference type="Pfam" id="PF00097">
    <property type="entry name" value="zf-C3HC4"/>
    <property type="match status" value="1"/>
</dbReference>
<dbReference type="InterPro" id="IPR018957">
    <property type="entry name" value="Znf_C3HC4_RING-type"/>
</dbReference>
<dbReference type="SUPFAM" id="SSF90229">
    <property type="entry name" value="CCCH zinc finger"/>
    <property type="match status" value="1"/>
</dbReference>
<dbReference type="Gene3D" id="3.30.40.10">
    <property type="entry name" value="Zinc/RING finger domain, C3HC4 (zinc finger)"/>
    <property type="match status" value="1"/>
</dbReference>
<dbReference type="AlphaFoldDB" id="A0A8H3FFA1"/>
<evidence type="ECO:0000256" key="6">
    <source>
        <dbReference type="ARBA" id="ARBA00022786"/>
    </source>
</evidence>